<dbReference type="PANTHER" id="PTHR13847">
    <property type="entry name" value="SARCOSINE DEHYDROGENASE-RELATED"/>
    <property type="match status" value="1"/>
</dbReference>
<evidence type="ECO:0000313" key="3">
    <source>
        <dbReference type="EMBL" id="EFV94680.1"/>
    </source>
</evidence>
<organism evidence="3 4">
    <name type="scientific">Lautropia mirabilis ATCC 51599</name>
    <dbReference type="NCBI Taxonomy" id="887898"/>
    <lineage>
        <taxon>Bacteria</taxon>
        <taxon>Pseudomonadati</taxon>
        <taxon>Pseudomonadota</taxon>
        <taxon>Betaproteobacteria</taxon>
        <taxon>Burkholderiales</taxon>
        <taxon>Burkholderiaceae</taxon>
        <taxon>Lautropia</taxon>
    </lineage>
</organism>
<dbReference type="STRING" id="887898.HMPREF0551_1427"/>
<dbReference type="Proteomes" id="UP000011021">
    <property type="component" value="Unassembled WGS sequence"/>
</dbReference>
<dbReference type="HOGENOM" id="CLU_007884_3_3_4"/>
<dbReference type="GO" id="GO:0005737">
    <property type="term" value="C:cytoplasm"/>
    <property type="evidence" value="ECO:0007669"/>
    <property type="project" value="TreeGrafter"/>
</dbReference>
<dbReference type="eggNOG" id="COG0665">
    <property type="taxonomic scope" value="Bacteria"/>
</dbReference>
<sequence length="486" mass="53880">MMDIAVDQGFLRQRLPSKDVSTTRALDRYDPTYDPLLASTPGCGQDYSPTYWIATAGEPPADDGPIDSDREVDVAIIGSGFTGLSAAIALARDHGVRATVLEANRVSWGCSVRNGGQAQCASGRLTRSQWIARWGLDTALALHAECLDGMEYFKRLIADIDCDVQPGGHLYVAHRAARMPMLEREAKVLREVFDYDAQILDADTLRRHYIDDHEAAGAMHEPEGLGVHPAKLAFGYLKKARALGATVHPASPVQGWVTKDGWHHLQTPGGVVRARAVAVATGGYTSQTLHPRLRNRLMPILSNSVVTRQLTPEEIEANGLRTHQVITDTRVLRHYYRLTPDGRLQIGSRSAINGRGAPDKRYERMLLDGMVRKFPGLRDVSIDYSWWGWVDVSHDMMPRIVQPDPHVAIYYALGYGGNGVMYAAQAGRRLAQWIAGAGGSLRLPIFQGQLPFPNVAGVITSEWFAPFRRLGQRALYRWYHLKDEVL</sequence>
<feature type="domain" description="FAD dependent oxidoreductase" evidence="2">
    <location>
        <begin position="73"/>
        <end position="433"/>
    </location>
</feature>
<protein>
    <submittedName>
        <fullName evidence="3">FAD dependent oxidoreductase</fullName>
    </submittedName>
</protein>
<comment type="caution">
    <text evidence="3">The sequence shown here is derived from an EMBL/GenBank/DDBJ whole genome shotgun (WGS) entry which is preliminary data.</text>
</comment>
<dbReference type="RefSeq" id="WP_005673701.1">
    <property type="nucleotide sequence ID" value="NZ_CP146288.1"/>
</dbReference>
<accession>E7RXK6</accession>
<dbReference type="EMBL" id="AEQP01000010">
    <property type="protein sequence ID" value="EFV94680.1"/>
    <property type="molecule type" value="Genomic_DNA"/>
</dbReference>
<dbReference type="InterPro" id="IPR036188">
    <property type="entry name" value="FAD/NAD-bd_sf"/>
</dbReference>
<dbReference type="Pfam" id="PF01266">
    <property type="entry name" value="DAO"/>
    <property type="match status" value="1"/>
</dbReference>
<name>E7RXK6_9BURK</name>
<evidence type="ECO:0000256" key="1">
    <source>
        <dbReference type="ARBA" id="ARBA00023002"/>
    </source>
</evidence>
<evidence type="ECO:0000313" key="4">
    <source>
        <dbReference type="Proteomes" id="UP000011021"/>
    </source>
</evidence>
<dbReference type="SUPFAM" id="SSF51905">
    <property type="entry name" value="FAD/NAD(P)-binding domain"/>
    <property type="match status" value="1"/>
</dbReference>
<dbReference type="GO" id="GO:0016491">
    <property type="term" value="F:oxidoreductase activity"/>
    <property type="evidence" value="ECO:0007669"/>
    <property type="project" value="UniProtKB-KW"/>
</dbReference>
<gene>
    <name evidence="3" type="ORF">HMPREF0551_1427</name>
</gene>
<evidence type="ECO:0000259" key="2">
    <source>
        <dbReference type="Pfam" id="PF01266"/>
    </source>
</evidence>
<keyword evidence="4" id="KW-1185">Reference proteome</keyword>
<reference evidence="3 4" key="1">
    <citation type="submission" date="2010-12" db="EMBL/GenBank/DDBJ databases">
        <authorList>
            <person name="Muzny D."/>
            <person name="Qin X."/>
            <person name="Deng J."/>
            <person name="Jiang H."/>
            <person name="Liu Y."/>
            <person name="Qu J."/>
            <person name="Song X.-Z."/>
            <person name="Zhang L."/>
            <person name="Thornton R."/>
            <person name="Coyle M."/>
            <person name="Francisco L."/>
            <person name="Jackson L."/>
            <person name="Javaid M."/>
            <person name="Korchina V."/>
            <person name="Kovar C."/>
            <person name="Mata R."/>
            <person name="Mathew T."/>
            <person name="Ngo R."/>
            <person name="Nguyen L."/>
            <person name="Nguyen N."/>
            <person name="Okwuonu G."/>
            <person name="Ongeri F."/>
            <person name="Pham C."/>
            <person name="Simmons D."/>
            <person name="Wilczek-Boney K."/>
            <person name="Hale W."/>
            <person name="Jakkamsetti A."/>
            <person name="Pham P."/>
            <person name="Ruth R."/>
            <person name="San Lucas F."/>
            <person name="Warren J."/>
            <person name="Zhang J."/>
            <person name="Zhao Z."/>
            <person name="Zhou C."/>
            <person name="Zhu D."/>
            <person name="Lee S."/>
            <person name="Bess C."/>
            <person name="Blankenburg K."/>
            <person name="Forbes L."/>
            <person name="Fu Q."/>
            <person name="Gubbala S."/>
            <person name="Hirani K."/>
            <person name="Jayaseelan J.C."/>
            <person name="Lara F."/>
            <person name="Munidasa M."/>
            <person name="Palculict T."/>
            <person name="Patil S."/>
            <person name="Pu L.-L."/>
            <person name="Saada N."/>
            <person name="Tang L."/>
            <person name="Weissenberger G."/>
            <person name="Zhu Y."/>
            <person name="Hemphill L."/>
            <person name="Shang Y."/>
            <person name="Youmans B."/>
            <person name="Ayvaz T."/>
            <person name="Ross M."/>
            <person name="Santibanez J."/>
            <person name="Aqrawi P."/>
            <person name="Gross S."/>
            <person name="Joshi V."/>
            <person name="Fowler G."/>
            <person name="Nazareth L."/>
            <person name="Reid J."/>
            <person name="Worley K."/>
            <person name="Petrosino J."/>
            <person name="Highlander S."/>
            <person name="Gibbs R."/>
        </authorList>
    </citation>
    <scope>NUCLEOTIDE SEQUENCE [LARGE SCALE GENOMIC DNA]</scope>
    <source>
        <strain evidence="3 4">ATCC 51599</strain>
    </source>
</reference>
<dbReference type="InterPro" id="IPR006076">
    <property type="entry name" value="FAD-dep_OxRdtase"/>
</dbReference>
<proteinExistence type="predicted"/>
<dbReference type="PANTHER" id="PTHR13847:SF281">
    <property type="entry name" value="FAD DEPENDENT OXIDOREDUCTASE DOMAIN-CONTAINING PROTEIN"/>
    <property type="match status" value="1"/>
</dbReference>
<dbReference type="AlphaFoldDB" id="E7RXK6"/>
<dbReference type="Gene3D" id="3.50.50.60">
    <property type="entry name" value="FAD/NAD(P)-binding domain"/>
    <property type="match status" value="1"/>
</dbReference>
<keyword evidence="1" id="KW-0560">Oxidoreductase</keyword>
<dbReference type="Gene3D" id="3.30.9.10">
    <property type="entry name" value="D-Amino Acid Oxidase, subunit A, domain 2"/>
    <property type="match status" value="1"/>
</dbReference>